<dbReference type="NCBIfam" id="TIGR02241">
    <property type="entry name" value="conserved hypothetical phage tail region protein"/>
    <property type="match status" value="1"/>
</dbReference>
<dbReference type="InterPro" id="IPR010667">
    <property type="entry name" value="Phage_T4_Gp19"/>
</dbReference>
<dbReference type="InterPro" id="IPR011747">
    <property type="entry name" value="CHP02241"/>
</dbReference>
<evidence type="ECO:0000313" key="2">
    <source>
        <dbReference type="Proteomes" id="UP000604661"/>
    </source>
</evidence>
<evidence type="ECO:0000313" key="1">
    <source>
        <dbReference type="EMBL" id="MBD2563971.1"/>
    </source>
</evidence>
<dbReference type="Pfam" id="PF06841">
    <property type="entry name" value="Phage_T4_gp19"/>
    <property type="match status" value="1"/>
</dbReference>
<dbReference type="PANTHER" id="PTHR38009:SF1">
    <property type="entry name" value="CONSERVED HYPOTHETICAL PHAGE TAIL PROTEIN"/>
    <property type="match status" value="1"/>
</dbReference>
<accession>A0ABR8F217</accession>
<name>A0ABR8F217_NOSLI</name>
<reference evidence="1 2" key="1">
    <citation type="journal article" date="2020" name="ISME J.">
        <title>Comparative genomics reveals insights into cyanobacterial evolution and habitat adaptation.</title>
        <authorList>
            <person name="Chen M.Y."/>
            <person name="Teng W.K."/>
            <person name="Zhao L."/>
            <person name="Hu C.X."/>
            <person name="Zhou Y.K."/>
            <person name="Han B.P."/>
            <person name="Song L.R."/>
            <person name="Shu W.S."/>
        </authorList>
    </citation>
    <scope>NUCLEOTIDE SEQUENCE [LARGE SCALE GENOMIC DNA]</scope>
    <source>
        <strain evidence="1 2">FACHB-391</strain>
    </source>
</reference>
<comment type="caution">
    <text evidence="1">The sequence shown here is derived from an EMBL/GenBank/DDBJ whole genome shotgun (WGS) entry which is preliminary data.</text>
</comment>
<sequence>MPNYYPPVGFHFKVEVLGLSANDNDVRFSEVSGLAVEMGTEEITEGGENRFIQKFPTRAKYPDLVLKRGLMLNSKLITWIRECIEDYNIRPKNIDINLLNEKHEPLLTWHVINAYPTKWAVSDFNASNNAVVIETLQFFYQYFTLDKS</sequence>
<gene>
    <name evidence="1" type="ORF">H6G95_25865</name>
</gene>
<dbReference type="Proteomes" id="UP000604661">
    <property type="component" value="Unassembled WGS sequence"/>
</dbReference>
<dbReference type="PANTHER" id="PTHR38009">
    <property type="entry name" value="CONSERVED HYPOTHETICAL PHAGE TAIL PROTEIN"/>
    <property type="match status" value="1"/>
</dbReference>
<organism evidence="1 2">
    <name type="scientific">Nostoc linckia FACHB-391</name>
    <dbReference type="NCBI Taxonomy" id="2692906"/>
    <lineage>
        <taxon>Bacteria</taxon>
        <taxon>Bacillati</taxon>
        <taxon>Cyanobacteriota</taxon>
        <taxon>Cyanophyceae</taxon>
        <taxon>Nostocales</taxon>
        <taxon>Nostocaceae</taxon>
        <taxon>Nostoc</taxon>
    </lineage>
</organism>
<dbReference type="EMBL" id="JACJTE010000039">
    <property type="protein sequence ID" value="MBD2563971.1"/>
    <property type="molecule type" value="Genomic_DNA"/>
</dbReference>
<proteinExistence type="predicted"/>
<protein>
    <submittedName>
        <fullName evidence="1">Phage tail protein</fullName>
    </submittedName>
</protein>
<dbReference type="RefSeq" id="WP_190899532.1">
    <property type="nucleotide sequence ID" value="NZ_JACJTE010000039.1"/>
</dbReference>
<keyword evidence="2" id="KW-1185">Reference proteome</keyword>